<protein>
    <recommendedName>
        <fullName evidence="4">Lipoprotein</fullName>
    </recommendedName>
</protein>
<evidence type="ECO:0008006" key="4">
    <source>
        <dbReference type="Google" id="ProtNLM"/>
    </source>
</evidence>
<sequence>MSGCSAGSTASNSATSPNSSQPQVSEQANDALTNDLLRLNDSLKISLGPAYSDAWIQDNELHVAVTTQEAEKAVKGAGAIPQLVDFNAEQLQGAVQAISTWQSQLPSLQGAAIHKIIPDGRSATVSIYVAPEQIDAVAAAAARDNPSGKIPLVIKESAGIATPLLTPATAP</sequence>
<evidence type="ECO:0000313" key="3">
    <source>
        <dbReference type="Proteomes" id="UP001595773"/>
    </source>
</evidence>
<feature type="compositionally biased region" description="Low complexity" evidence="1">
    <location>
        <begin position="1"/>
        <end position="23"/>
    </location>
</feature>
<gene>
    <name evidence="2" type="ORF">ACFOW9_10945</name>
</gene>
<accession>A0ABV8R252</accession>
<feature type="region of interest" description="Disordered" evidence="1">
    <location>
        <begin position="1"/>
        <end position="29"/>
    </location>
</feature>
<reference evidence="3" key="1">
    <citation type="journal article" date="2019" name="Int. J. Syst. Evol. Microbiol.">
        <title>The Global Catalogue of Microorganisms (GCM) 10K type strain sequencing project: providing services to taxonomists for standard genome sequencing and annotation.</title>
        <authorList>
            <consortium name="The Broad Institute Genomics Platform"/>
            <consortium name="The Broad Institute Genome Sequencing Center for Infectious Disease"/>
            <person name="Wu L."/>
            <person name="Ma J."/>
        </authorList>
    </citation>
    <scope>NUCLEOTIDE SEQUENCE [LARGE SCALE GENOMIC DNA]</scope>
    <source>
        <strain evidence="3">CGMCC 1.10698</strain>
    </source>
</reference>
<keyword evidence="3" id="KW-1185">Reference proteome</keyword>
<proteinExistence type="predicted"/>
<name>A0ABV8R252_9MICC</name>
<dbReference type="Proteomes" id="UP001595773">
    <property type="component" value="Unassembled WGS sequence"/>
</dbReference>
<comment type="caution">
    <text evidence="2">The sequence shown here is derived from an EMBL/GenBank/DDBJ whole genome shotgun (WGS) entry which is preliminary data.</text>
</comment>
<evidence type="ECO:0000313" key="2">
    <source>
        <dbReference type="EMBL" id="MFC4266117.1"/>
    </source>
</evidence>
<evidence type="ECO:0000256" key="1">
    <source>
        <dbReference type="SAM" id="MobiDB-lite"/>
    </source>
</evidence>
<dbReference type="RefSeq" id="WP_230066947.1">
    <property type="nucleotide sequence ID" value="NZ_BAABLL010000008.1"/>
</dbReference>
<organism evidence="2 3">
    <name type="scientific">Arthrobacter cryoconiti</name>
    <dbReference type="NCBI Taxonomy" id="748907"/>
    <lineage>
        <taxon>Bacteria</taxon>
        <taxon>Bacillati</taxon>
        <taxon>Actinomycetota</taxon>
        <taxon>Actinomycetes</taxon>
        <taxon>Micrococcales</taxon>
        <taxon>Micrococcaceae</taxon>
        <taxon>Arthrobacter</taxon>
    </lineage>
</organism>
<dbReference type="EMBL" id="JBHSCQ010000017">
    <property type="protein sequence ID" value="MFC4266117.1"/>
    <property type="molecule type" value="Genomic_DNA"/>
</dbReference>